<name>B7F717_ORYSJ</name>
<feature type="compositionally biased region" description="Basic residues" evidence="1">
    <location>
        <begin position="19"/>
        <end position="36"/>
    </location>
</feature>
<reference evidence="2" key="2">
    <citation type="submission" date="2003-01" db="EMBL/GenBank/DDBJ databases">
        <title>Collection, mapping, and annotation of 28K full-length cDNA clones from japonica rice.</title>
        <authorList>
            <person name="Adachi J."/>
            <person name="Aizawa K."/>
            <person name="Akimura T."/>
            <person name="Arakawa T."/>
            <person name="Carninci P."/>
            <person name="Doi K."/>
            <person name="Fujimura T."/>
            <person name="Fukuda S."/>
            <person name="Hanagaki T."/>
            <person name="Hara A."/>
            <person name="Hashizume W."/>
            <person name="Hayashida K."/>
            <person name="Hayashizaki Y."/>
            <person name="Hayatsu N."/>
            <person name="Hiramoto K."/>
            <person name="Hiraoka T."/>
            <person name="Hori F."/>
            <person name="Hotta I."/>
            <person name="Iida J."/>
            <person name="Iida Y."/>
            <person name="Ikeda R."/>
            <person name="Imamura K."/>
            <person name="Imotani K."/>
            <person name="Ishibiki J."/>
            <person name="Ishii Y."/>
            <person name="Ishikawa M."/>
            <person name="Itoh M."/>
            <person name="Kagawa I."/>
            <person name="Kanagawa S."/>
            <person name="Katoh H."/>
            <person name="Kawagashira N."/>
            <person name="Kawai J."/>
            <person name="Kawamata M."/>
            <person name="Kikuchi S."/>
            <person name="Kishikawa-Hirozane T."/>
            <person name="Kishimoto N."/>
            <person name="Kobayashi M."/>
            <person name="Kodama T."/>
            <person name="Kojima K."/>
            <person name="Kojima Y."/>
            <person name="Kondo S."/>
            <person name="Konno H."/>
            <person name="Kouda M."/>
            <person name="Koya S."/>
            <person name="Kurihara C."/>
            <person name="Kurosaki T."/>
            <person name="Kusumegi T."/>
            <person name="Li C."/>
            <person name="Lu M."/>
            <person name="Masuda H."/>
            <person name="Matsubara K."/>
            <person name="Matsuyama T."/>
            <person name="Miura J."/>
            <person name="Miyazaki A."/>
            <person name="Mizuno K."/>
            <person name="Murakami K."/>
            <person name="Murata M."/>
            <person name="Nagata T."/>
            <person name="Nakahama Y."/>
            <person name="Nakamura M."/>
            <person name="Namiki T."/>
            <person name="Narikawa R."/>
            <person name="Niikura J."/>
            <person name="Nishi K."/>
            <person name="Nomura K."/>
            <person name="Numasaki R."/>
            <person name="Ohneda E."/>
            <person name="Ohno M."/>
            <person name="Ohtsuki K."/>
            <person name="Oka M."/>
            <person name="Ooka H."/>
            <person name="Osato N."/>
            <person name="Ota Y."/>
            <person name="Otomo Y."/>
            <person name="Ryu R."/>
            <person name="Saitoh H."/>
            <person name="Sakai C."/>
            <person name="Sakai K."/>
            <person name="Sakazume N."/>
            <person name="Sano H."/>
            <person name="Sasaki D."/>
            <person name="Sato K."/>
            <person name="Satoh K."/>
            <person name="Shibata K."/>
            <person name="Shinagawa A."/>
            <person name="Shiraki T."/>
            <person name="Shishiki T."/>
            <person name="Sogabe Y."/>
            <person name="Sugano S."/>
            <person name="Sugiyama A."/>
            <person name="Suzuki K."/>
            <person name="Suzuki Y."/>
            <person name="Tagami M."/>
            <person name="Tagami-Takeda Y."/>
            <person name="Tagawa A."/>
            <person name="Takahashi F."/>
            <person name="Takaku-Akahira S."/>
            <person name="Tanaka T."/>
            <person name="Tomaru A."/>
            <person name="Toya T."/>
            <person name="Tsunoda Y."/>
            <person name="Ueda M."/>
            <person name="Waki K."/>
            <person name="Xie Q."/>
            <person name="Yahagi W."/>
            <person name="Yamada H."/>
            <person name="Yamamoto M."/>
            <person name="Yasunishi A."/>
            <person name="Yazaki J."/>
            <person name="Yokomizo S."/>
            <person name="Yoshimura A."/>
        </authorList>
    </citation>
    <scope>NUCLEOTIDE SEQUENCE</scope>
</reference>
<proteinExistence type="evidence at transcript level"/>
<feature type="compositionally biased region" description="Basic and acidic residues" evidence="1">
    <location>
        <begin position="1"/>
        <end position="11"/>
    </location>
</feature>
<dbReference type="EMBL" id="AK121294">
    <property type="protein sequence ID" value="BAH00415.1"/>
    <property type="molecule type" value="mRNA"/>
</dbReference>
<evidence type="ECO:0000256" key="1">
    <source>
        <dbReference type="SAM" id="MobiDB-lite"/>
    </source>
</evidence>
<feature type="region of interest" description="Disordered" evidence="1">
    <location>
        <begin position="1"/>
        <end position="38"/>
    </location>
</feature>
<dbReference type="AlphaFoldDB" id="B7F717"/>
<accession>B7F717</accession>
<sequence>MRKRGKEEGGRRPSGPRRTSPRRHSQRPRTGRHGKSRIWMGDHAGIKFKNILFIQFFLMNI</sequence>
<reference evidence="2" key="1">
    <citation type="journal article" date="2003" name="Science">
        <title>Collection, Mapping, and Annotation of Over 28,000 cDNA Clones from japonica Rice.</title>
        <authorList>
            <person name="Kikuchi S."/>
            <person name="Satoh K."/>
            <person name="Nagata T."/>
            <person name="Kawagashira N."/>
            <person name="Doi K."/>
            <person name="Kishimoto N."/>
            <person name="Yazaki J."/>
            <person name="Ishikawa M."/>
            <person name="Yamada H."/>
            <person name="Ooka H."/>
            <person name="Hotta I."/>
            <person name="Kojima K."/>
            <person name="Namiki T."/>
            <person name="Ohneda E."/>
            <person name="Yahagi W."/>
            <person name="Suzuki K."/>
            <person name="Li C."/>
            <person name="Ohtsuki K."/>
            <person name="Shishiki T."/>
            <person name="Otomo Y."/>
            <person name="Murakami K."/>
            <person name="Iida Y."/>
            <person name="Sugano S."/>
            <person name="Fujimura T."/>
            <person name="Suzuki Y."/>
            <person name="Tsunoda Y."/>
            <person name="Kurosaki T."/>
            <person name="Kodama T."/>
            <person name="Masuda H."/>
            <person name="Kobayashi M."/>
            <person name="Xie Q."/>
            <person name="Lu M."/>
            <person name="Narikawa R."/>
            <person name="Sugiyama A."/>
            <person name="Mizuno K."/>
            <person name="Yokomizo S."/>
            <person name="Niikura J."/>
            <person name="Ikeda R."/>
            <person name="Ishibiki J."/>
            <person name="Kawamata M."/>
            <person name="Yoshimura A."/>
            <person name="Miura J."/>
            <person name="Kusumegi T."/>
            <person name="Oka M."/>
            <person name="Ryu R."/>
            <person name="Ueda M."/>
            <person name="Matsubara K."/>
            <person name="Kawai J."/>
            <person name="Carninci P."/>
            <person name="Adachi J."/>
            <person name="Aizawa K."/>
            <person name="Arakawa T."/>
            <person name="Fukuda S."/>
            <person name="Hara A."/>
            <person name="Hashidume W."/>
            <person name="Hayatsu N."/>
            <person name="Imotani K."/>
            <person name="Ishii Y."/>
            <person name="Itoh M."/>
            <person name="Kagawa I."/>
            <person name="Kondo S."/>
            <person name="Konno H."/>
            <person name="Miyazaki A."/>
            <person name="Osato N."/>
            <person name="Ota Y."/>
            <person name="Saito R."/>
            <person name="Sasaki D."/>
            <person name="Sato K."/>
            <person name="Shibata K."/>
            <person name="Shinagawa A."/>
            <person name="Shiraki T."/>
            <person name="Yoshino M."/>
            <person name="Hayashizaki Y."/>
        </authorList>
    </citation>
    <scope>NUCLEOTIDE SEQUENCE</scope>
</reference>
<organism evidence="2">
    <name type="scientific">Oryza sativa subsp. japonica</name>
    <name type="common">Rice</name>
    <dbReference type="NCBI Taxonomy" id="39947"/>
    <lineage>
        <taxon>Eukaryota</taxon>
        <taxon>Viridiplantae</taxon>
        <taxon>Streptophyta</taxon>
        <taxon>Embryophyta</taxon>
        <taxon>Tracheophyta</taxon>
        <taxon>Spermatophyta</taxon>
        <taxon>Magnoliopsida</taxon>
        <taxon>Liliopsida</taxon>
        <taxon>Poales</taxon>
        <taxon>Poaceae</taxon>
        <taxon>BOP clade</taxon>
        <taxon>Oryzoideae</taxon>
        <taxon>Oryzeae</taxon>
        <taxon>Oryzinae</taxon>
        <taxon>Oryza</taxon>
        <taxon>Oryza sativa</taxon>
    </lineage>
</organism>
<protein>
    <submittedName>
        <fullName evidence="2">cDNA clone:J023110C02, full insert sequence</fullName>
    </submittedName>
</protein>
<evidence type="ECO:0000313" key="2">
    <source>
        <dbReference type="EMBL" id="BAH00415.1"/>
    </source>
</evidence>